<gene>
    <name evidence="1" type="ORF">CEXT_767641</name>
</gene>
<dbReference type="EMBL" id="BPLR01012658">
    <property type="protein sequence ID" value="GIY55613.1"/>
    <property type="molecule type" value="Genomic_DNA"/>
</dbReference>
<dbReference type="Proteomes" id="UP001054945">
    <property type="component" value="Unassembled WGS sequence"/>
</dbReference>
<keyword evidence="2" id="KW-1185">Reference proteome</keyword>
<reference evidence="1 2" key="1">
    <citation type="submission" date="2021-06" db="EMBL/GenBank/DDBJ databases">
        <title>Caerostris extrusa draft genome.</title>
        <authorList>
            <person name="Kono N."/>
            <person name="Arakawa K."/>
        </authorList>
    </citation>
    <scope>NUCLEOTIDE SEQUENCE [LARGE SCALE GENOMIC DNA]</scope>
</reference>
<proteinExistence type="predicted"/>
<evidence type="ECO:0000313" key="1">
    <source>
        <dbReference type="EMBL" id="GIY55613.1"/>
    </source>
</evidence>
<organism evidence="1 2">
    <name type="scientific">Caerostris extrusa</name>
    <name type="common">Bark spider</name>
    <name type="synonym">Caerostris bankana</name>
    <dbReference type="NCBI Taxonomy" id="172846"/>
    <lineage>
        <taxon>Eukaryota</taxon>
        <taxon>Metazoa</taxon>
        <taxon>Ecdysozoa</taxon>
        <taxon>Arthropoda</taxon>
        <taxon>Chelicerata</taxon>
        <taxon>Arachnida</taxon>
        <taxon>Araneae</taxon>
        <taxon>Araneomorphae</taxon>
        <taxon>Entelegynae</taxon>
        <taxon>Araneoidea</taxon>
        <taxon>Araneidae</taxon>
        <taxon>Caerostris</taxon>
    </lineage>
</organism>
<comment type="caution">
    <text evidence="1">The sequence shown here is derived from an EMBL/GenBank/DDBJ whole genome shotgun (WGS) entry which is preliminary data.</text>
</comment>
<protein>
    <submittedName>
        <fullName evidence="1">Uncharacterized protein</fullName>
    </submittedName>
</protein>
<evidence type="ECO:0000313" key="2">
    <source>
        <dbReference type="Proteomes" id="UP001054945"/>
    </source>
</evidence>
<sequence length="104" mass="11709">MDTNFHKSYLLLSLGYNSDLGGYVAGIDFNDVFYSERGRGFWVLEPLLYLGKIFRSDVVREKKNGSPMPHLCGREGLYPVLKEIHLASRVLGPMVKCAIDVQKG</sequence>
<name>A0AAV4UCZ0_CAEEX</name>
<accession>A0AAV4UCZ0</accession>
<dbReference type="AlphaFoldDB" id="A0AAV4UCZ0"/>